<dbReference type="PANTHER" id="PTHR43840">
    <property type="entry name" value="MITOCHONDRIAL METAL TRANSPORTER 1-RELATED"/>
    <property type="match status" value="1"/>
</dbReference>
<evidence type="ECO:0000256" key="6">
    <source>
        <dbReference type="ARBA" id="ARBA00023136"/>
    </source>
</evidence>
<organism evidence="10 11">
    <name type="scientific">Desulfovibrio psychrotolerans</name>
    <dbReference type="NCBI Taxonomy" id="415242"/>
    <lineage>
        <taxon>Bacteria</taxon>
        <taxon>Pseudomonadati</taxon>
        <taxon>Thermodesulfobacteriota</taxon>
        <taxon>Desulfovibrionia</taxon>
        <taxon>Desulfovibrionales</taxon>
        <taxon>Desulfovibrionaceae</taxon>
        <taxon>Desulfovibrio</taxon>
    </lineage>
</organism>
<evidence type="ECO:0000256" key="2">
    <source>
        <dbReference type="ARBA" id="ARBA00008114"/>
    </source>
</evidence>
<dbReference type="PANTHER" id="PTHR43840:SF15">
    <property type="entry name" value="MITOCHONDRIAL METAL TRANSPORTER 1-RELATED"/>
    <property type="match status" value="1"/>
</dbReference>
<dbReference type="Proteomes" id="UP000503820">
    <property type="component" value="Unassembled WGS sequence"/>
</dbReference>
<comment type="similarity">
    <text evidence="2">Belongs to the cation diffusion facilitator (CDF) transporter (TC 2.A.4) family.</text>
</comment>
<keyword evidence="6 7" id="KW-0472">Membrane</keyword>
<dbReference type="SUPFAM" id="SSF161111">
    <property type="entry name" value="Cation efflux protein transmembrane domain-like"/>
    <property type="match status" value="1"/>
</dbReference>
<protein>
    <submittedName>
        <fullName evidence="10">Cation efflux system protein</fullName>
    </submittedName>
</protein>
<name>A0A7J0BPX3_9BACT</name>
<dbReference type="GO" id="GO:0008324">
    <property type="term" value="F:monoatomic cation transmembrane transporter activity"/>
    <property type="evidence" value="ECO:0007669"/>
    <property type="project" value="InterPro"/>
</dbReference>
<dbReference type="Pfam" id="PF01545">
    <property type="entry name" value="Cation_efflux"/>
    <property type="match status" value="1"/>
</dbReference>
<evidence type="ECO:0000313" key="11">
    <source>
        <dbReference type="Proteomes" id="UP000503820"/>
    </source>
</evidence>
<feature type="transmembrane region" description="Helical" evidence="7">
    <location>
        <begin position="186"/>
        <end position="204"/>
    </location>
</feature>
<evidence type="ECO:0000259" key="8">
    <source>
        <dbReference type="Pfam" id="PF01545"/>
    </source>
</evidence>
<keyword evidence="11" id="KW-1185">Reference proteome</keyword>
<dbReference type="Pfam" id="PF16916">
    <property type="entry name" value="ZT_dimer"/>
    <property type="match status" value="1"/>
</dbReference>
<dbReference type="InterPro" id="IPR027470">
    <property type="entry name" value="Cation_efflux_CTD"/>
</dbReference>
<dbReference type="InterPro" id="IPR027469">
    <property type="entry name" value="Cation_efflux_TMD_sf"/>
</dbReference>
<reference evidence="10 11" key="1">
    <citation type="submission" date="2020-05" db="EMBL/GenBank/DDBJ databases">
        <title>Draft genome sequence of Desulfovibrio psychrotolerans JS1T.</title>
        <authorList>
            <person name="Ueno A."/>
            <person name="Tamazawa S."/>
            <person name="Tamamura S."/>
            <person name="Murakami T."/>
            <person name="Kiyama T."/>
            <person name="Inomata H."/>
            <person name="Amano Y."/>
            <person name="Miyakawa K."/>
            <person name="Tamaki H."/>
            <person name="Naganuma T."/>
            <person name="Kaneko K."/>
        </authorList>
    </citation>
    <scope>NUCLEOTIDE SEQUENCE [LARGE SCALE GENOMIC DNA]</scope>
    <source>
        <strain evidence="10 11">JS1</strain>
    </source>
</reference>
<dbReference type="InterPro" id="IPR002524">
    <property type="entry name" value="Cation_efflux"/>
</dbReference>
<evidence type="ECO:0000256" key="1">
    <source>
        <dbReference type="ARBA" id="ARBA00004141"/>
    </source>
</evidence>
<dbReference type="Gene3D" id="3.30.70.1350">
    <property type="entry name" value="Cation efflux protein, cytoplasmic domain"/>
    <property type="match status" value="1"/>
</dbReference>
<evidence type="ECO:0000256" key="7">
    <source>
        <dbReference type="SAM" id="Phobius"/>
    </source>
</evidence>
<comment type="caution">
    <text evidence="10">The sequence shown here is derived from an EMBL/GenBank/DDBJ whole genome shotgun (WGS) entry which is preliminary data.</text>
</comment>
<dbReference type="GO" id="GO:0016020">
    <property type="term" value="C:membrane"/>
    <property type="evidence" value="ECO:0007669"/>
    <property type="project" value="UniProtKB-SubCell"/>
</dbReference>
<feature type="transmembrane region" description="Helical" evidence="7">
    <location>
        <begin position="84"/>
        <end position="103"/>
    </location>
</feature>
<sequence length="308" mass="32541">MRSEEQARHIAAVSRVTWAGLVINLLLAAGKIVAGAAGNSRAVVADGVHSLSDLVTDVALLVGVHFWTAPADDGHPYGHGKMEMLVTVGIGLLLAAAGVGIGWDAINAFQSGEQTQAKFIAFLAAVASIVSKEALYRWTVREGRRLNSSAVVANAWHHRSDALSSMPAALAVGVAMFLPGWGFVDLVGAIVVAIFILHAAWNICRPALDKLLDRGAPADVTERLYALACSVPGVQSVHRLRTRYQGAGLFVDMHIGVDAEVTVREGHDVADAVEQLLLAEGEGVVEVMVHVDPWQTGENACENPVQGT</sequence>
<dbReference type="NCBIfam" id="TIGR01297">
    <property type="entry name" value="CDF"/>
    <property type="match status" value="1"/>
</dbReference>
<feature type="domain" description="Cation efflux protein cytoplasmic" evidence="9">
    <location>
        <begin position="218"/>
        <end position="293"/>
    </location>
</feature>
<feature type="transmembrane region" description="Helical" evidence="7">
    <location>
        <begin position="12"/>
        <end position="34"/>
    </location>
</feature>
<dbReference type="EMBL" id="BLVP01000001">
    <property type="protein sequence ID" value="GFM35757.1"/>
    <property type="molecule type" value="Genomic_DNA"/>
</dbReference>
<evidence type="ECO:0000256" key="3">
    <source>
        <dbReference type="ARBA" id="ARBA00022448"/>
    </source>
</evidence>
<evidence type="ECO:0000256" key="4">
    <source>
        <dbReference type="ARBA" id="ARBA00022692"/>
    </source>
</evidence>
<feature type="domain" description="Cation efflux protein transmembrane" evidence="8">
    <location>
        <begin position="18"/>
        <end position="212"/>
    </location>
</feature>
<gene>
    <name evidence="10" type="ORF">DSM19430T_04410</name>
</gene>
<dbReference type="Gene3D" id="1.20.1510.10">
    <property type="entry name" value="Cation efflux protein transmembrane domain"/>
    <property type="match status" value="1"/>
</dbReference>
<keyword evidence="3" id="KW-0813">Transport</keyword>
<evidence type="ECO:0000259" key="9">
    <source>
        <dbReference type="Pfam" id="PF16916"/>
    </source>
</evidence>
<dbReference type="SUPFAM" id="SSF160240">
    <property type="entry name" value="Cation efflux protein cytoplasmic domain-like"/>
    <property type="match status" value="1"/>
</dbReference>
<dbReference type="InterPro" id="IPR050291">
    <property type="entry name" value="CDF_Transporter"/>
</dbReference>
<keyword evidence="5 7" id="KW-1133">Transmembrane helix</keyword>
<keyword evidence="4 7" id="KW-0812">Transmembrane</keyword>
<dbReference type="AlphaFoldDB" id="A0A7J0BPX3"/>
<evidence type="ECO:0000313" key="10">
    <source>
        <dbReference type="EMBL" id="GFM35757.1"/>
    </source>
</evidence>
<evidence type="ECO:0000256" key="5">
    <source>
        <dbReference type="ARBA" id="ARBA00022989"/>
    </source>
</evidence>
<accession>A0A7J0BPX3</accession>
<feature type="transmembrane region" description="Helical" evidence="7">
    <location>
        <begin position="115"/>
        <end position="135"/>
    </location>
</feature>
<proteinExistence type="inferred from homology"/>
<dbReference type="RefSeq" id="WP_174408433.1">
    <property type="nucleotide sequence ID" value="NZ_BLVP01000001.1"/>
</dbReference>
<dbReference type="InterPro" id="IPR036837">
    <property type="entry name" value="Cation_efflux_CTD_sf"/>
</dbReference>
<dbReference type="FunFam" id="1.20.1510.10:FF:000006">
    <property type="entry name" value="Divalent cation efflux transporter"/>
    <property type="match status" value="1"/>
</dbReference>
<dbReference type="InterPro" id="IPR058533">
    <property type="entry name" value="Cation_efflux_TM"/>
</dbReference>
<comment type="subcellular location">
    <subcellularLocation>
        <location evidence="1">Membrane</location>
        <topology evidence="1">Multi-pass membrane protein</topology>
    </subcellularLocation>
</comment>